<dbReference type="InterPro" id="IPR029061">
    <property type="entry name" value="THDP-binding"/>
</dbReference>
<proteinExistence type="predicted"/>
<dbReference type="Gene3D" id="3.40.50.970">
    <property type="match status" value="1"/>
</dbReference>
<reference evidence="1" key="1">
    <citation type="submission" date="2018-05" db="EMBL/GenBank/DDBJ databases">
        <authorList>
            <person name="Lanie J.A."/>
            <person name="Ng W.-L."/>
            <person name="Kazmierczak K.M."/>
            <person name="Andrzejewski T.M."/>
            <person name="Davidsen T.M."/>
            <person name="Wayne K.J."/>
            <person name="Tettelin H."/>
            <person name="Glass J.I."/>
            <person name="Rusch D."/>
            <person name="Podicherti R."/>
            <person name="Tsui H.-C.T."/>
            <person name="Winkler M.E."/>
        </authorList>
    </citation>
    <scope>NUCLEOTIDE SEQUENCE</scope>
</reference>
<name>A0A383E2F7_9ZZZZ</name>
<evidence type="ECO:0008006" key="2">
    <source>
        <dbReference type="Google" id="ProtNLM"/>
    </source>
</evidence>
<protein>
    <recommendedName>
        <fullName evidence="2">Thiamine pyrophosphate enzyme TPP-binding domain-containing protein</fullName>
    </recommendedName>
</protein>
<dbReference type="SUPFAM" id="SSF52518">
    <property type="entry name" value="Thiamin diphosphate-binding fold (THDP-binding)"/>
    <property type="match status" value="1"/>
</dbReference>
<accession>A0A383E2F7</accession>
<dbReference type="EMBL" id="UINC01222013">
    <property type="protein sequence ID" value="SVE50600.1"/>
    <property type="molecule type" value="Genomic_DNA"/>
</dbReference>
<dbReference type="AlphaFoldDB" id="A0A383E2F7"/>
<sequence length="71" mass="7650">MINQIELMEVVEQYRDDGVVVPTMTGSRGWNAVSNNKNRDIPLGGAMGKASSFALGVALAQPDKRVIIFDG</sequence>
<evidence type="ECO:0000313" key="1">
    <source>
        <dbReference type="EMBL" id="SVE50600.1"/>
    </source>
</evidence>
<feature type="non-terminal residue" evidence="1">
    <location>
        <position position="71"/>
    </location>
</feature>
<organism evidence="1">
    <name type="scientific">marine metagenome</name>
    <dbReference type="NCBI Taxonomy" id="408172"/>
    <lineage>
        <taxon>unclassified sequences</taxon>
        <taxon>metagenomes</taxon>
        <taxon>ecological metagenomes</taxon>
    </lineage>
</organism>
<gene>
    <name evidence="1" type="ORF">METZ01_LOCUS503454</name>
</gene>